<dbReference type="RefSeq" id="WP_212981363.1">
    <property type="nucleotide sequence ID" value="NZ_AP025343.1"/>
</dbReference>
<dbReference type="CDD" id="cd01106">
    <property type="entry name" value="HTH_TipAL-Mta"/>
    <property type="match status" value="1"/>
</dbReference>
<dbReference type="PANTHER" id="PTHR30204:SF96">
    <property type="entry name" value="CHROMOSOME-ANCHORING PROTEIN RACA"/>
    <property type="match status" value="1"/>
</dbReference>
<feature type="domain" description="HTH merR-type" evidence="2">
    <location>
        <begin position="4"/>
        <end position="73"/>
    </location>
</feature>
<dbReference type="Proteomes" id="UP000682811">
    <property type="component" value="Unassembled WGS sequence"/>
</dbReference>
<dbReference type="AlphaFoldDB" id="A0A919YMK4"/>
<comment type="caution">
    <text evidence="3">The sequence shown here is derived from an EMBL/GenBank/DDBJ whole genome shotgun (WGS) entry which is preliminary data.</text>
</comment>
<name>A0A919YMK4_9BACL</name>
<dbReference type="Pfam" id="PF13411">
    <property type="entry name" value="MerR_1"/>
    <property type="match status" value="1"/>
</dbReference>
<dbReference type="InterPro" id="IPR047057">
    <property type="entry name" value="MerR_fam"/>
</dbReference>
<evidence type="ECO:0000313" key="4">
    <source>
        <dbReference type="Proteomes" id="UP000682811"/>
    </source>
</evidence>
<dbReference type="Gene3D" id="1.10.1660.10">
    <property type="match status" value="1"/>
</dbReference>
<proteinExistence type="predicted"/>
<dbReference type="EMBL" id="BORT01000051">
    <property type="protein sequence ID" value="GIO51360.1"/>
    <property type="molecule type" value="Genomic_DNA"/>
</dbReference>
<dbReference type="PANTHER" id="PTHR30204">
    <property type="entry name" value="REDOX-CYCLING DRUG-SENSING TRANSCRIPTIONAL ACTIVATOR SOXR"/>
    <property type="match status" value="1"/>
</dbReference>
<keyword evidence="1" id="KW-0238">DNA-binding</keyword>
<evidence type="ECO:0000256" key="1">
    <source>
        <dbReference type="ARBA" id="ARBA00023125"/>
    </source>
</evidence>
<protein>
    <submittedName>
        <fullName evidence="3">MerR family transcriptional regulator</fullName>
    </submittedName>
</protein>
<gene>
    <name evidence="3" type="ORF">J34TS1_61250</name>
</gene>
<dbReference type="GO" id="GO:0003700">
    <property type="term" value="F:DNA-binding transcription factor activity"/>
    <property type="evidence" value="ECO:0007669"/>
    <property type="project" value="InterPro"/>
</dbReference>
<dbReference type="GO" id="GO:0003677">
    <property type="term" value="F:DNA binding"/>
    <property type="evidence" value="ECO:0007669"/>
    <property type="project" value="UniProtKB-KW"/>
</dbReference>
<dbReference type="PROSITE" id="PS50937">
    <property type="entry name" value="HTH_MERR_2"/>
    <property type="match status" value="1"/>
</dbReference>
<dbReference type="InterPro" id="IPR000551">
    <property type="entry name" value="MerR-type_HTH_dom"/>
</dbReference>
<reference evidence="3 4" key="1">
    <citation type="submission" date="2021-03" db="EMBL/GenBank/DDBJ databases">
        <title>Antimicrobial resistance genes in bacteria isolated from Japanese honey, and their potential for conferring macrolide and lincosamide resistance in the American foulbrood pathogen Paenibacillus larvae.</title>
        <authorList>
            <person name="Okamoto M."/>
            <person name="Kumagai M."/>
            <person name="Kanamori H."/>
            <person name="Takamatsu D."/>
        </authorList>
    </citation>
    <scope>NUCLEOTIDE SEQUENCE [LARGE SCALE GENOMIC DNA]</scope>
    <source>
        <strain evidence="3 4">J34TS1</strain>
    </source>
</reference>
<keyword evidence="4" id="KW-1185">Reference proteome</keyword>
<dbReference type="SMART" id="SM00422">
    <property type="entry name" value="HTH_MERR"/>
    <property type="match status" value="1"/>
</dbReference>
<evidence type="ECO:0000259" key="2">
    <source>
        <dbReference type="PROSITE" id="PS50937"/>
    </source>
</evidence>
<dbReference type="InterPro" id="IPR009061">
    <property type="entry name" value="DNA-bd_dom_put_sf"/>
</dbReference>
<evidence type="ECO:0000313" key="3">
    <source>
        <dbReference type="EMBL" id="GIO51360.1"/>
    </source>
</evidence>
<accession>A0A919YMK4</accession>
<sequence>MEKYYSIGEVSKLTGATIKTIRYYDDIHLLSASHVSEAGYRYYNQEDIWQLELILFLRYLGFKINEIKQMLQHELPVSTSIKWQIEAIQHQLDHLERMKRILIQADQQHQPESQLQFLHDISEIIHKSSRKRKDFIAAKMHQAFVEPELSPDWREQMLAAYIDFTPEQQDLTEIQLAAWTRMKAMLSDTTFTAEIRQKLSPFWEAVRQNHIDASPWQTKYKQVTDAVISLIQKGASEQSPEMHRAALDYISLFQNADVPLNLEQLRLFIEQANRMTSARIQEWWELVVTLSPSLVPFFDSQTMIRQTVEWLIANPEHINLRGER</sequence>
<dbReference type="SUPFAM" id="SSF46955">
    <property type="entry name" value="Putative DNA-binding domain"/>
    <property type="match status" value="1"/>
</dbReference>
<organism evidence="3 4">
    <name type="scientific">Paenibacillus azoreducens</name>
    <dbReference type="NCBI Taxonomy" id="116718"/>
    <lineage>
        <taxon>Bacteria</taxon>
        <taxon>Bacillati</taxon>
        <taxon>Bacillota</taxon>
        <taxon>Bacilli</taxon>
        <taxon>Bacillales</taxon>
        <taxon>Paenibacillaceae</taxon>
        <taxon>Paenibacillus</taxon>
    </lineage>
</organism>